<dbReference type="SUPFAM" id="SSF74924">
    <property type="entry name" value="Cap-Gly domain"/>
    <property type="match status" value="1"/>
</dbReference>
<dbReference type="GeneID" id="575442"/>
<evidence type="ECO:0000259" key="5">
    <source>
        <dbReference type="PROSITE" id="PS50245"/>
    </source>
</evidence>
<dbReference type="PROSITE" id="PS50245">
    <property type="entry name" value="CAP_GLY_2"/>
    <property type="match status" value="1"/>
</dbReference>
<dbReference type="GO" id="GO:0005938">
    <property type="term" value="C:cell cortex"/>
    <property type="evidence" value="ECO:0000318"/>
    <property type="project" value="GO_Central"/>
</dbReference>
<dbReference type="Pfam" id="PF14560">
    <property type="entry name" value="Ubiquitin_2"/>
    <property type="match status" value="1"/>
</dbReference>
<dbReference type="SUPFAM" id="SSF54236">
    <property type="entry name" value="Ubiquitin-like"/>
    <property type="match status" value="1"/>
</dbReference>
<evidence type="ECO:0000256" key="3">
    <source>
        <dbReference type="ARBA" id="ARBA00023186"/>
    </source>
</evidence>
<keyword evidence="7" id="KW-1185">Reference proteome</keyword>
<sequence length="251" mass="27807">MAGDYSVVTASYVNVQISNSLTSFASEKRFPKSITIAELKGKFELITGCSAAATDLELYTSEGKLVGPINNDDALLGSYPVEDGMRIHVINKDNNRAAGEFEDVSRVEKFEISKDEYDKRADSVRAFKKKMKMGQFKEVSPEEQARIDGEKAQNAAEEERLAKAITVDSRCEVSVPNAPPTKRGTVRFVGMAAFKPGYWVGVQYDEPLGKNDGSVGGKRYFECLPKYGGFVKPQYVTIGDFPEEDFDMDEM</sequence>
<evidence type="ECO:0000313" key="7">
    <source>
        <dbReference type="Proteomes" id="UP000007110"/>
    </source>
</evidence>
<keyword evidence="2" id="KW-0963">Cytoplasm</keyword>
<dbReference type="OrthoDB" id="5295208at2759"/>
<dbReference type="GO" id="GO:0051010">
    <property type="term" value="F:microtubule plus-end binding"/>
    <property type="evidence" value="ECO:0000318"/>
    <property type="project" value="GO_Central"/>
</dbReference>
<reference evidence="6" key="2">
    <citation type="submission" date="2021-01" db="UniProtKB">
        <authorList>
            <consortium name="EnsemblMetazoa"/>
        </authorList>
    </citation>
    <scope>IDENTIFICATION</scope>
</reference>
<dbReference type="PROSITE" id="PS00845">
    <property type="entry name" value="CAP_GLY_1"/>
    <property type="match status" value="1"/>
</dbReference>
<evidence type="ECO:0000256" key="2">
    <source>
        <dbReference type="ARBA" id="ARBA00022490"/>
    </source>
</evidence>
<comment type="similarity">
    <text evidence="4">Belongs to the TBCB family.</text>
</comment>
<evidence type="ECO:0000256" key="4">
    <source>
        <dbReference type="ARBA" id="ARBA00025779"/>
    </source>
</evidence>
<dbReference type="GO" id="GO:0031122">
    <property type="term" value="P:cytoplasmic microtubule organization"/>
    <property type="evidence" value="ECO:0000318"/>
    <property type="project" value="GO_Central"/>
</dbReference>
<organism evidence="6 7">
    <name type="scientific">Strongylocentrotus purpuratus</name>
    <name type="common">Purple sea urchin</name>
    <dbReference type="NCBI Taxonomy" id="7668"/>
    <lineage>
        <taxon>Eukaryota</taxon>
        <taxon>Metazoa</taxon>
        <taxon>Echinodermata</taxon>
        <taxon>Eleutherozoa</taxon>
        <taxon>Echinozoa</taxon>
        <taxon>Echinoidea</taxon>
        <taxon>Euechinoidea</taxon>
        <taxon>Echinacea</taxon>
        <taxon>Camarodonta</taxon>
        <taxon>Echinidea</taxon>
        <taxon>Strongylocentrotidae</taxon>
        <taxon>Strongylocentrotus</taxon>
    </lineage>
</organism>
<dbReference type="Proteomes" id="UP000007110">
    <property type="component" value="Unassembled WGS sequence"/>
</dbReference>
<dbReference type="GO" id="GO:0005829">
    <property type="term" value="C:cytosol"/>
    <property type="evidence" value="ECO:0007669"/>
    <property type="project" value="UniProtKB-ARBA"/>
</dbReference>
<dbReference type="InterPro" id="IPR029071">
    <property type="entry name" value="Ubiquitin-like_domsf"/>
</dbReference>
<dbReference type="InterPro" id="IPR000938">
    <property type="entry name" value="CAP-Gly_domain"/>
</dbReference>
<dbReference type="RefSeq" id="XP_780937.2">
    <property type="nucleotide sequence ID" value="XM_775844.5"/>
</dbReference>
<dbReference type="PANTHER" id="PTHR18916">
    <property type="entry name" value="DYNACTIN 1-RELATED MICROTUBULE-BINDING"/>
    <property type="match status" value="1"/>
</dbReference>
<dbReference type="GO" id="GO:0007023">
    <property type="term" value="P:post-chaperonin tubulin folding pathway"/>
    <property type="evidence" value="ECO:0007669"/>
    <property type="project" value="InterPro"/>
</dbReference>
<dbReference type="KEGG" id="spu:575442"/>
<dbReference type="GO" id="GO:0043014">
    <property type="term" value="F:alpha-tubulin binding"/>
    <property type="evidence" value="ECO:0007669"/>
    <property type="project" value="InterPro"/>
</dbReference>
<reference evidence="7" key="1">
    <citation type="submission" date="2015-02" db="EMBL/GenBank/DDBJ databases">
        <title>Genome sequencing for Strongylocentrotus purpuratus.</title>
        <authorList>
            <person name="Murali S."/>
            <person name="Liu Y."/>
            <person name="Vee V."/>
            <person name="English A."/>
            <person name="Wang M."/>
            <person name="Skinner E."/>
            <person name="Han Y."/>
            <person name="Muzny D.M."/>
            <person name="Worley K.C."/>
            <person name="Gibbs R.A."/>
        </authorList>
    </citation>
    <scope>NUCLEOTIDE SEQUENCE</scope>
</reference>
<dbReference type="InterPro" id="IPR045172">
    <property type="entry name" value="TBCB_Ubl"/>
</dbReference>
<name>A0A7M7R9U2_STRPU</name>
<dbReference type="CTD" id="1155"/>
<dbReference type="PANTHER" id="PTHR18916:SF85">
    <property type="entry name" value="TUBULIN-FOLDING COFACTOR B"/>
    <property type="match status" value="1"/>
</dbReference>
<dbReference type="AlphaFoldDB" id="A0A7M7R9U2"/>
<dbReference type="GO" id="GO:0035371">
    <property type="term" value="C:microtubule plus-end"/>
    <property type="evidence" value="ECO:0000318"/>
    <property type="project" value="GO_Central"/>
</dbReference>
<dbReference type="GO" id="GO:0005634">
    <property type="term" value="C:nucleus"/>
    <property type="evidence" value="ECO:0000318"/>
    <property type="project" value="GO_Central"/>
</dbReference>
<dbReference type="EnsemblMetazoa" id="XM_775844">
    <property type="protein sequence ID" value="XP_780937"/>
    <property type="gene ID" value="LOC575442"/>
</dbReference>
<dbReference type="SMART" id="SM01052">
    <property type="entry name" value="CAP_GLY"/>
    <property type="match status" value="1"/>
</dbReference>
<dbReference type="Pfam" id="PF01302">
    <property type="entry name" value="CAP_GLY"/>
    <property type="match status" value="1"/>
</dbReference>
<feature type="domain" description="CAP-Gly" evidence="5">
    <location>
        <begin position="190"/>
        <end position="232"/>
    </location>
</feature>
<evidence type="ECO:0000313" key="6">
    <source>
        <dbReference type="EnsemblMetazoa" id="XP_780937"/>
    </source>
</evidence>
<dbReference type="InterPro" id="IPR000626">
    <property type="entry name" value="Ubiquitin-like_dom"/>
</dbReference>
<dbReference type="CDD" id="cd01789">
    <property type="entry name" value="Ubl_TBCB"/>
    <property type="match status" value="1"/>
</dbReference>
<accession>A0A7M7R9U2</accession>
<dbReference type="InParanoid" id="A0A7M7R9U2"/>
<protein>
    <recommendedName>
        <fullName evidence="5">CAP-Gly domain-containing protein</fullName>
    </recommendedName>
</protein>
<proteinExistence type="inferred from homology"/>
<dbReference type="Gene3D" id="2.30.30.190">
    <property type="entry name" value="CAP Gly-rich-like domain"/>
    <property type="match status" value="1"/>
</dbReference>
<dbReference type="OMA" id="DQYEQRT"/>
<dbReference type="GO" id="GO:0007021">
    <property type="term" value="P:tubulin complex assembly"/>
    <property type="evidence" value="ECO:0007669"/>
    <property type="project" value="InterPro"/>
</dbReference>
<evidence type="ECO:0000256" key="1">
    <source>
        <dbReference type="ARBA" id="ARBA00004496"/>
    </source>
</evidence>
<keyword evidence="3" id="KW-0143">Chaperone</keyword>
<comment type="subcellular location">
    <subcellularLocation>
        <location evidence="1">Cytoplasm</location>
    </subcellularLocation>
</comment>
<dbReference type="FunFam" id="2.30.30.190:FF:000013">
    <property type="entry name" value="Tubulin-folding cofactor B"/>
    <property type="match status" value="1"/>
</dbReference>
<dbReference type="InterPro" id="IPR036859">
    <property type="entry name" value="CAP-Gly_dom_sf"/>
</dbReference>
<dbReference type="Gene3D" id="3.10.20.90">
    <property type="entry name" value="Phosphatidylinositol 3-kinase Catalytic Subunit, Chain A, domain 1"/>
    <property type="match status" value="1"/>
</dbReference>